<evidence type="ECO:0000256" key="10">
    <source>
        <dbReference type="ARBA" id="ARBA00023242"/>
    </source>
</evidence>
<dbReference type="InterPro" id="IPR036236">
    <property type="entry name" value="Znf_C2H2_sf"/>
</dbReference>
<evidence type="ECO:0000256" key="6">
    <source>
        <dbReference type="ARBA" id="ARBA00022833"/>
    </source>
</evidence>
<evidence type="ECO:0000256" key="3">
    <source>
        <dbReference type="ARBA" id="ARBA00022723"/>
    </source>
</evidence>
<sequence length="362" mass="40759">MLLDPNNQELPSKLSTSKNLELLTSSTNRNQEPENSDVSEDELEILQIKVEKDEPDLEDLKSTKNSAVTLNNGEDCLDEVANWGSELPGLWSRKMGKQVPGPSGQLKGLDLPTKNSKADVKIEKKLELKSSTSDEDCAENSETLCSICSKCGKAFSVKNDLLTHICVDITDNSFPHSEERSATCSESVESFRTSSKLSSQQNHYTEENSFQCVECGMSFFHESSLLSHHAMHLLVKRFSCTECGKKFCHRSSLLNHERNHKGEKPFTCMECGKSFSRKSSLHSHHKIHTGEKPFACTECGKSFHAKSDLHKHQKSHTGEKPFTCMECGKKFSLNSNLHKHIKIHQRENISHMGKVFLERITF</sequence>
<dbReference type="PANTHER" id="PTHR19818">
    <property type="entry name" value="ZINC FINGER PROTEIN ZIC AND GLI"/>
    <property type="match status" value="1"/>
</dbReference>
<dbReference type="EMBL" id="JAACNH010000005">
    <property type="protein sequence ID" value="KAG8443391.1"/>
    <property type="molecule type" value="Genomic_DNA"/>
</dbReference>
<feature type="compositionally biased region" description="Polar residues" evidence="12">
    <location>
        <begin position="1"/>
        <end position="30"/>
    </location>
</feature>
<evidence type="ECO:0000256" key="2">
    <source>
        <dbReference type="ARBA" id="ARBA00004123"/>
    </source>
</evidence>
<keyword evidence="3" id="KW-0479">Metal-binding</keyword>
<protein>
    <recommendedName>
        <fullName evidence="13">C2H2-type domain-containing protein</fullName>
    </recommendedName>
</protein>
<dbReference type="InterPro" id="IPR050329">
    <property type="entry name" value="GLI_C2H2-zinc-finger"/>
</dbReference>
<gene>
    <name evidence="14" type="ORF">GDO86_011980</name>
</gene>
<dbReference type="FunFam" id="3.30.160.60:FF:000759">
    <property type="entry name" value="zinc finger protein 16"/>
    <property type="match status" value="1"/>
</dbReference>
<dbReference type="Proteomes" id="UP000812440">
    <property type="component" value="Chromosome 6"/>
</dbReference>
<dbReference type="PANTHER" id="PTHR19818:SF158">
    <property type="entry name" value="C2H2-TYPE DOMAIN-CONTAINING PROTEIN-RELATED"/>
    <property type="match status" value="1"/>
</dbReference>
<dbReference type="PROSITE" id="PS00028">
    <property type="entry name" value="ZINC_FINGER_C2H2_1"/>
    <property type="match status" value="5"/>
</dbReference>
<feature type="domain" description="C2H2-type" evidence="13">
    <location>
        <begin position="322"/>
        <end position="349"/>
    </location>
</feature>
<evidence type="ECO:0000256" key="4">
    <source>
        <dbReference type="ARBA" id="ARBA00022737"/>
    </source>
</evidence>
<dbReference type="SUPFAM" id="SSF57667">
    <property type="entry name" value="beta-beta-alpha zinc fingers"/>
    <property type="match status" value="3"/>
</dbReference>
<keyword evidence="4" id="KW-0677">Repeat</keyword>
<dbReference type="FunFam" id="3.30.160.60:FF:000706">
    <property type="entry name" value="Zinc finger protein"/>
    <property type="match status" value="1"/>
</dbReference>
<evidence type="ECO:0000313" key="15">
    <source>
        <dbReference type="Proteomes" id="UP000812440"/>
    </source>
</evidence>
<feature type="domain" description="C2H2-type" evidence="13">
    <location>
        <begin position="210"/>
        <end position="237"/>
    </location>
</feature>
<evidence type="ECO:0000256" key="11">
    <source>
        <dbReference type="PROSITE-ProRule" id="PRU00042"/>
    </source>
</evidence>
<comment type="caution">
    <text evidence="14">The sequence shown here is derived from an EMBL/GenBank/DDBJ whole genome shotgun (WGS) entry which is preliminary data.</text>
</comment>
<keyword evidence="6" id="KW-0862">Zinc</keyword>
<dbReference type="Pfam" id="PF00096">
    <property type="entry name" value="zf-C2H2"/>
    <property type="match status" value="6"/>
</dbReference>
<dbReference type="GO" id="GO:0000978">
    <property type="term" value="F:RNA polymerase II cis-regulatory region sequence-specific DNA binding"/>
    <property type="evidence" value="ECO:0007669"/>
    <property type="project" value="TreeGrafter"/>
</dbReference>
<dbReference type="FunFam" id="3.30.160.60:FF:000097">
    <property type="entry name" value="Zinc finger protein"/>
    <property type="match status" value="1"/>
</dbReference>
<dbReference type="FunFam" id="3.30.160.60:FF:002343">
    <property type="entry name" value="Zinc finger protein 33A"/>
    <property type="match status" value="1"/>
</dbReference>
<dbReference type="AlphaFoldDB" id="A0A8T2JLA0"/>
<accession>A0A8T2JLA0</accession>
<keyword evidence="5 11" id="KW-0863">Zinc-finger</keyword>
<comment type="function">
    <text evidence="1">May be involved in transcriptional regulation.</text>
</comment>
<evidence type="ECO:0000256" key="5">
    <source>
        <dbReference type="ARBA" id="ARBA00022771"/>
    </source>
</evidence>
<feature type="region of interest" description="Disordered" evidence="12">
    <location>
        <begin position="1"/>
        <end position="42"/>
    </location>
</feature>
<dbReference type="GO" id="GO:0000981">
    <property type="term" value="F:DNA-binding transcription factor activity, RNA polymerase II-specific"/>
    <property type="evidence" value="ECO:0007669"/>
    <property type="project" value="TreeGrafter"/>
</dbReference>
<name>A0A8T2JLA0_9PIPI</name>
<reference evidence="14" key="1">
    <citation type="thesis" date="2020" institute="ProQuest LLC" country="789 East Eisenhower Parkway, Ann Arbor, MI, USA">
        <title>Comparative Genomics and Chromosome Evolution.</title>
        <authorList>
            <person name="Mudd A.B."/>
        </authorList>
    </citation>
    <scope>NUCLEOTIDE SEQUENCE</scope>
    <source>
        <strain evidence="14">Female2</strain>
        <tissue evidence="14">Blood</tissue>
    </source>
</reference>
<keyword evidence="8" id="KW-0238">DNA-binding</keyword>
<evidence type="ECO:0000256" key="1">
    <source>
        <dbReference type="ARBA" id="ARBA00003767"/>
    </source>
</evidence>
<evidence type="ECO:0000259" key="13">
    <source>
        <dbReference type="PROSITE" id="PS50157"/>
    </source>
</evidence>
<organism evidence="14 15">
    <name type="scientific">Hymenochirus boettgeri</name>
    <name type="common">Congo dwarf clawed frog</name>
    <dbReference type="NCBI Taxonomy" id="247094"/>
    <lineage>
        <taxon>Eukaryota</taxon>
        <taxon>Metazoa</taxon>
        <taxon>Chordata</taxon>
        <taxon>Craniata</taxon>
        <taxon>Vertebrata</taxon>
        <taxon>Euteleostomi</taxon>
        <taxon>Amphibia</taxon>
        <taxon>Batrachia</taxon>
        <taxon>Anura</taxon>
        <taxon>Pipoidea</taxon>
        <taxon>Pipidae</taxon>
        <taxon>Pipinae</taxon>
        <taxon>Hymenochirus</taxon>
    </lineage>
</organism>
<evidence type="ECO:0000256" key="9">
    <source>
        <dbReference type="ARBA" id="ARBA00023163"/>
    </source>
</evidence>
<dbReference type="GO" id="GO:0008270">
    <property type="term" value="F:zinc ion binding"/>
    <property type="evidence" value="ECO:0007669"/>
    <property type="project" value="UniProtKB-KW"/>
</dbReference>
<feature type="domain" description="C2H2-type" evidence="13">
    <location>
        <begin position="294"/>
        <end position="321"/>
    </location>
</feature>
<dbReference type="OrthoDB" id="3437960at2759"/>
<keyword evidence="10" id="KW-0539">Nucleus</keyword>
<evidence type="ECO:0000256" key="12">
    <source>
        <dbReference type="SAM" id="MobiDB-lite"/>
    </source>
</evidence>
<dbReference type="GO" id="GO:0005634">
    <property type="term" value="C:nucleus"/>
    <property type="evidence" value="ECO:0007669"/>
    <property type="project" value="UniProtKB-SubCell"/>
</dbReference>
<dbReference type="InterPro" id="IPR013087">
    <property type="entry name" value="Znf_C2H2_type"/>
</dbReference>
<feature type="domain" description="C2H2-type" evidence="13">
    <location>
        <begin position="146"/>
        <end position="181"/>
    </location>
</feature>
<keyword evidence="7" id="KW-0805">Transcription regulation</keyword>
<feature type="domain" description="C2H2-type" evidence="13">
    <location>
        <begin position="238"/>
        <end position="265"/>
    </location>
</feature>
<evidence type="ECO:0000256" key="8">
    <source>
        <dbReference type="ARBA" id="ARBA00023125"/>
    </source>
</evidence>
<comment type="subcellular location">
    <subcellularLocation>
        <location evidence="2">Nucleus</location>
    </subcellularLocation>
</comment>
<evidence type="ECO:0000313" key="14">
    <source>
        <dbReference type="EMBL" id="KAG8443391.1"/>
    </source>
</evidence>
<dbReference type="GO" id="GO:0045944">
    <property type="term" value="P:positive regulation of transcription by RNA polymerase II"/>
    <property type="evidence" value="ECO:0007669"/>
    <property type="project" value="UniProtKB-ARBA"/>
</dbReference>
<feature type="domain" description="C2H2-type" evidence="13">
    <location>
        <begin position="266"/>
        <end position="293"/>
    </location>
</feature>
<dbReference type="SMART" id="SM00355">
    <property type="entry name" value="ZnF_C2H2"/>
    <property type="match status" value="6"/>
</dbReference>
<keyword evidence="15" id="KW-1185">Reference proteome</keyword>
<dbReference type="Gene3D" id="3.30.160.60">
    <property type="entry name" value="Classic Zinc Finger"/>
    <property type="match status" value="5"/>
</dbReference>
<dbReference type="PROSITE" id="PS50157">
    <property type="entry name" value="ZINC_FINGER_C2H2_2"/>
    <property type="match status" value="6"/>
</dbReference>
<proteinExistence type="predicted"/>
<keyword evidence="9" id="KW-0804">Transcription</keyword>
<evidence type="ECO:0000256" key="7">
    <source>
        <dbReference type="ARBA" id="ARBA00023015"/>
    </source>
</evidence>